<accession>A0A9N9ZI03</accession>
<dbReference type="AlphaFoldDB" id="A0A9N9ZI03"/>
<evidence type="ECO:0000256" key="2">
    <source>
        <dbReference type="SAM" id="MobiDB-lite"/>
    </source>
</evidence>
<dbReference type="Proteomes" id="UP000775872">
    <property type="component" value="Unassembled WGS sequence"/>
</dbReference>
<evidence type="ECO:0000313" key="3">
    <source>
        <dbReference type="EMBL" id="CAH0055816.1"/>
    </source>
</evidence>
<keyword evidence="1" id="KW-0175">Coiled coil</keyword>
<dbReference type="OrthoDB" id="4942905at2759"/>
<proteinExistence type="predicted"/>
<dbReference type="EMBL" id="CABFOC020000061">
    <property type="protein sequence ID" value="CAH0055816.1"/>
    <property type="molecule type" value="Genomic_DNA"/>
</dbReference>
<organism evidence="3 4">
    <name type="scientific">Clonostachys solani</name>
    <dbReference type="NCBI Taxonomy" id="160281"/>
    <lineage>
        <taxon>Eukaryota</taxon>
        <taxon>Fungi</taxon>
        <taxon>Dikarya</taxon>
        <taxon>Ascomycota</taxon>
        <taxon>Pezizomycotina</taxon>
        <taxon>Sordariomycetes</taxon>
        <taxon>Hypocreomycetidae</taxon>
        <taxon>Hypocreales</taxon>
        <taxon>Bionectriaceae</taxon>
        <taxon>Clonostachys</taxon>
    </lineage>
</organism>
<name>A0A9N9ZI03_9HYPO</name>
<feature type="region of interest" description="Disordered" evidence="2">
    <location>
        <begin position="218"/>
        <end position="239"/>
    </location>
</feature>
<evidence type="ECO:0000256" key="1">
    <source>
        <dbReference type="SAM" id="Coils"/>
    </source>
</evidence>
<sequence length="370" mass="41621">MMMMEERLQNLELENAEALQRLEEIKERYERLEFAILEKDEQIQQNCTALQSAAEENSKLKEKNRELEDGRRLAISLVEETQQIAAISETWASKKVEKALQDKEAALQKVAMINQNLAVNARDVAERRAGDAEQARKEAEKRAEQAVQAKILAEGRAKGLESNETFMISSRKQAETRAEKAEADLAAAAAVEREDEARRQLKVATSIDRVEAVVCVKPPKKRPTNPNKGSWPSSSTAKKRKEFRGLEAACHDERLTDLAQDLNRVVKDWGTDKERYALFTFTTDSITVTRVEKGRGTSESSLRVRCVRHGGEAVLTVFSVVSLACTIYGADLDSKAAEELLRAYISQTVSRRHAQNLDVGEETERVTLFR</sequence>
<keyword evidence="4" id="KW-1185">Reference proteome</keyword>
<gene>
    <name evidence="3" type="ORF">CSOL1703_00018074</name>
</gene>
<protein>
    <submittedName>
        <fullName evidence="3">Uncharacterized protein</fullName>
    </submittedName>
</protein>
<comment type="caution">
    <text evidence="3">The sequence shown here is derived from an EMBL/GenBank/DDBJ whole genome shotgun (WGS) entry which is preliminary data.</text>
</comment>
<reference evidence="3" key="1">
    <citation type="submission" date="2021-10" db="EMBL/GenBank/DDBJ databases">
        <authorList>
            <person name="Piombo E."/>
        </authorList>
    </citation>
    <scope>NUCLEOTIDE SEQUENCE</scope>
</reference>
<feature type="coiled-coil region" evidence="1">
    <location>
        <begin position="1"/>
        <end position="191"/>
    </location>
</feature>
<evidence type="ECO:0000313" key="4">
    <source>
        <dbReference type="Proteomes" id="UP000775872"/>
    </source>
</evidence>